<dbReference type="Proteomes" id="UP000005475">
    <property type="component" value="Unassembled WGS sequence"/>
</dbReference>
<proteinExistence type="predicted"/>
<dbReference type="AlphaFoldDB" id="A0AAN3D6K6"/>
<comment type="caution">
    <text evidence="1">The sequence shown here is derived from an EMBL/GenBank/DDBJ whole genome shotgun (WGS) entry which is preliminary data.</text>
</comment>
<evidence type="ECO:0000313" key="2">
    <source>
        <dbReference type="Proteomes" id="UP000005475"/>
    </source>
</evidence>
<dbReference type="EMBL" id="AAXF02000051">
    <property type="protein sequence ID" value="EDO10744.1"/>
    <property type="molecule type" value="Genomic_DNA"/>
</dbReference>
<accession>A0AAN3D6K6</accession>
<organism evidence="1 2">
    <name type="scientific">Bacteroides ovatus (strain ATCC 8483 / DSM 1896 / JCM 5824 / BCRC 10623 / CCUG 4943 / NCTC 11153)</name>
    <dbReference type="NCBI Taxonomy" id="411476"/>
    <lineage>
        <taxon>Bacteria</taxon>
        <taxon>Pseudomonadati</taxon>
        <taxon>Bacteroidota</taxon>
        <taxon>Bacteroidia</taxon>
        <taxon>Bacteroidales</taxon>
        <taxon>Bacteroidaceae</taxon>
        <taxon>Bacteroides</taxon>
    </lineage>
</organism>
<protein>
    <submittedName>
        <fullName evidence="1">Uncharacterized protein</fullName>
    </submittedName>
</protein>
<name>A0AAN3D6K6_BACO1</name>
<reference evidence="2" key="2">
    <citation type="submission" date="2007-04" db="EMBL/GenBank/DDBJ databases">
        <title>Draft genome sequence of Bacteroides ovatus (ATCC 8483).</title>
        <authorList>
            <person name="Sudarsanam P."/>
            <person name="Ley R."/>
            <person name="Guruge J."/>
            <person name="Turnbaugh P.J."/>
            <person name="Mahowald M."/>
            <person name="Liep D."/>
            <person name="Gordon J."/>
        </authorList>
    </citation>
    <scope>NUCLEOTIDE SEQUENCE [LARGE SCALE GENOMIC DNA]</scope>
    <source>
        <strain evidence="2">ATCC 8483 / DSM 1896 / JCM 5824 / BCRC 10623 / CCUG 4943 / NCTC 11153</strain>
    </source>
</reference>
<sequence length="35" mass="4478">MSRKRMTKIYIFFLMWWKYGNKCWKLCIFSKPTQL</sequence>
<evidence type="ECO:0000313" key="1">
    <source>
        <dbReference type="EMBL" id="EDO10744.1"/>
    </source>
</evidence>
<gene>
    <name evidence="1" type="ORF">BACOVA_03376</name>
</gene>
<reference evidence="1 2" key="1">
    <citation type="submission" date="2007-03" db="EMBL/GenBank/DDBJ databases">
        <authorList>
            <person name="Fulton L."/>
            <person name="Clifton S."/>
            <person name="Fulton B."/>
            <person name="Xu J."/>
            <person name="Minx P."/>
            <person name="Pepin K.H."/>
            <person name="Johnson M."/>
            <person name="Thiruvilangam P."/>
            <person name="Bhonagiri V."/>
            <person name="Nash W.E."/>
            <person name="Mardis E.R."/>
            <person name="Wilson R.K."/>
        </authorList>
    </citation>
    <scope>NUCLEOTIDE SEQUENCE [LARGE SCALE GENOMIC DNA]</scope>
    <source>
        <strain evidence="2">ATCC 8483 / DSM 1896 / JCM 5824 / BCRC 10623 / CCUG 4943 / NCTC 11153</strain>
    </source>
</reference>